<dbReference type="AlphaFoldDB" id="L8WD07"/>
<gene>
    <name evidence="1" type="ORF">AG1IA_10140</name>
</gene>
<dbReference type="EMBL" id="AFRT01005150">
    <property type="protein sequence ID" value="ELU35830.1"/>
    <property type="molecule type" value="Genomic_DNA"/>
</dbReference>
<organism evidence="1 2">
    <name type="scientific">Thanatephorus cucumeris (strain AG1-IA)</name>
    <name type="common">Rice sheath blight fungus</name>
    <name type="synonym">Rhizoctonia solani</name>
    <dbReference type="NCBI Taxonomy" id="983506"/>
    <lineage>
        <taxon>Eukaryota</taxon>
        <taxon>Fungi</taxon>
        <taxon>Dikarya</taxon>
        <taxon>Basidiomycota</taxon>
        <taxon>Agaricomycotina</taxon>
        <taxon>Agaricomycetes</taxon>
        <taxon>Cantharellales</taxon>
        <taxon>Ceratobasidiaceae</taxon>
        <taxon>Rhizoctonia</taxon>
        <taxon>Rhizoctonia solani AG-1</taxon>
    </lineage>
</organism>
<accession>L8WD07</accession>
<sequence>MCWPMTQNWPPGEPYQDFLSTHAGPSCRHTQNMNFDTNV</sequence>
<evidence type="ECO:0000313" key="1">
    <source>
        <dbReference type="EMBL" id="ELU35830.1"/>
    </source>
</evidence>
<evidence type="ECO:0000313" key="2">
    <source>
        <dbReference type="Proteomes" id="UP000011668"/>
    </source>
</evidence>
<dbReference type="HOGENOM" id="CLU_3320308_0_0_1"/>
<name>L8WD07_THACA</name>
<reference evidence="1 2" key="1">
    <citation type="journal article" date="2013" name="Nat. Commun.">
        <title>The evolution and pathogenic mechanisms of the rice sheath blight pathogen.</title>
        <authorList>
            <person name="Zheng A."/>
            <person name="Lin R."/>
            <person name="Xu L."/>
            <person name="Qin P."/>
            <person name="Tang C."/>
            <person name="Ai P."/>
            <person name="Zhang D."/>
            <person name="Liu Y."/>
            <person name="Sun Z."/>
            <person name="Feng H."/>
            <person name="Wang Y."/>
            <person name="Chen Y."/>
            <person name="Liang X."/>
            <person name="Fu R."/>
            <person name="Li Q."/>
            <person name="Zhang J."/>
            <person name="Yu X."/>
            <person name="Xie Z."/>
            <person name="Ding L."/>
            <person name="Guan P."/>
            <person name="Tang J."/>
            <person name="Liang Y."/>
            <person name="Wang S."/>
            <person name="Deng Q."/>
            <person name="Li S."/>
            <person name="Zhu J."/>
            <person name="Wang L."/>
            <person name="Liu H."/>
            <person name="Li P."/>
        </authorList>
    </citation>
    <scope>NUCLEOTIDE SEQUENCE [LARGE SCALE GENOMIC DNA]</scope>
    <source>
        <strain evidence="2">AG-1 IA</strain>
    </source>
</reference>
<comment type="caution">
    <text evidence="1">The sequence shown here is derived from an EMBL/GenBank/DDBJ whole genome shotgun (WGS) entry which is preliminary data.</text>
</comment>
<proteinExistence type="predicted"/>
<protein>
    <submittedName>
        <fullName evidence="1">Uncharacterized protein</fullName>
    </submittedName>
</protein>
<keyword evidence="2" id="KW-1185">Reference proteome</keyword>
<dbReference type="Proteomes" id="UP000011668">
    <property type="component" value="Unassembled WGS sequence"/>
</dbReference>